<evidence type="ECO:0000259" key="1">
    <source>
        <dbReference type="Pfam" id="PF11329"/>
    </source>
</evidence>
<dbReference type="InterPro" id="IPR021478">
    <property type="entry name" value="DUF3131"/>
</dbReference>
<evidence type="ECO:0000313" key="3">
    <source>
        <dbReference type="Proteomes" id="UP000192491"/>
    </source>
</evidence>
<dbReference type="Proteomes" id="UP000192491">
    <property type="component" value="Unassembled WGS sequence"/>
</dbReference>
<dbReference type="Pfam" id="PF11329">
    <property type="entry name" value="DUF3131"/>
    <property type="match status" value="1"/>
</dbReference>
<feature type="domain" description="DUF3131" evidence="1">
    <location>
        <begin position="1"/>
        <end position="71"/>
    </location>
</feature>
<evidence type="ECO:0000313" key="2">
    <source>
        <dbReference type="EMBL" id="OQW98849.1"/>
    </source>
</evidence>
<reference evidence="2 3" key="1">
    <citation type="submission" date="2017-01" db="EMBL/GenBank/DDBJ databases">
        <title>Novel large sulfur bacteria in the metagenomes of groundwater-fed chemosynthetic microbial mats in the Lake Huron basin.</title>
        <authorList>
            <person name="Sharrar A.M."/>
            <person name="Flood B.E."/>
            <person name="Bailey J.V."/>
            <person name="Jones D.S."/>
            <person name="Biddanda B."/>
            <person name="Ruberg S.A."/>
            <person name="Marcus D.N."/>
            <person name="Dick G.J."/>
        </authorList>
    </citation>
    <scope>NUCLEOTIDE SEQUENCE [LARGE SCALE GENOMIC DNA]</scope>
    <source>
        <strain evidence="2">A8</strain>
    </source>
</reference>
<comment type="caution">
    <text evidence="2">The sequence shown here is derived from an EMBL/GenBank/DDBJ whole genome shotgun (WGS) entry which is preliminary data.</text>
</comment>
<feature type="non-terminal residue" evidence="2">
    <location>
        <position position="1"/>
    </location>
</feature>
<dbReference type="EMBL" id="MTEJ01000732">
    <property type="protein sequence ID" value="OQW98849.1"/>
    <property type="molecule type" value="Genomic_DNA"/>
</dbReference>
<organism evidence="2 3">
    <name type="scientific">Thiothrix lacustris</name>
    <dbReference type="NCBI Taxonomy" id="525917"/>
    <lineage>
        <taxon>Bacteria</taxon>
        <taxon>Pseudomonadati</taxon>
        <taxon>Pseudomonadota</taxon>
        <taxon>Gammaproteobacteria</taxon>
        <taxon>Thiotrichales</taxon>
        <taxon>Thiotrichaceae</taxon>
        <taxon>Thiothrix</taxon>
    </lineage>
</organism>
<protein>
    <recommendedName>
        <fullName evidence="1">DUF3131 domain-containing protein</fullName>
    </recommendedName>
</protein>
<accession>A0A1Y1Q819</accession>
<gene>
    <name evidence="2" type="ORF">BWK73_51625</name>
</gene>
<proteinExistence type="predicted"/>
<name>A0A1Y1Q819_9GAMM</name>
<dbReference type="AlphaFoldDB" id="A0A1Y1Q819"/>
<sequence>LDTLQHLDLFNGEAPNKVYNTKTAQKVDYRNTPSEHGIGVSTLDLGRLVSWLNILSCLHPQHKDKAQQVLESGISAV</sequence>